<protein>
    <submittedName>
        <fullName evidence="2">Uncharacterized protein</fullName>
    </submittedName>
</protein>
<dbReference type="Proteomes" id="UP000216411">
    <property type="component" value="Unassembled WGS sequence"/>
</dbReference>
<keyword evidence="1" id="KW-0812">Transmembrane</keyword>
<keyword evidence="3" id="KW-1185">Reference proteome</keyword>
<feature type="transmembrane region" description="Helical" evidence="1">
    <location>
        <begin position="76"/>
        <end position="97"/>
    </location>
</feature>
<reference evidence="2 3" key="1">
    <citation type="journal article" date="2017" name="Genome Announc.">
        <title>Draft Genome Sequence of a Sporulating and Motile Strain of Lachnotalea glycerini Isolated from Water in Quebec City, Canada.</title>
        <authorList>
            <person name="Maheux A.F."/>
            <person name="Boudreau D.K."/>
            <person name="Berube E."/>
            <person name="Boissinot M."/>
            <person name="Raymond F."/>
            <person name="Brodeur S."/>
            <person name="Corbeil J."/>
            <person name="Isabel S."/>
            <person name="Omar R.F."/>
            <person name="Bergeron M.G."/>
        </authorList>
    </citation>
    <scope>NUCLEOTIDE SEQUENCE [LARGE SCALE GENOMIC DNA]</scope>
    <source>
        <strain evidence="2 3">CCRI-19302</strain>
    </source>
</reference>
<dbReference type="RefSeq" id="WP_094377446.1">
    <property type="nucleotide sequence ID" value="NZ_NOKA02000052.1"/>
</dbReference>
<sequence length="130" mass="14578">MKTMSSRLVSIIFILLGGILIIAGILLPEGTTYTIVAGACLIGWGAMSWILRFLVERSPQAVKIENDERNVQLDGMATTVAYKFAKLTIVLSILYNWFSYKDLQGVIIFVVLYLVSDVIYAIQKRKLDNM</sequence>
<name>A0A371JB66_9FIRM</name>
<feature type="transmembrane region" description="Helical" evidence="1">
    <location>
        <begin position="7"/>
        <end position="27"/>
    </location>
</feature>
<comment type="caution">
    <text evidence="2">The sequence shown here is derived from an EMBL/GenBank/DDBJ whole genome shotgun (WGS) entry which is preliminary data.</text>
</comment>
<evidence type="ECO:0000313" key="3">
    <source>
        <dbReference type="Proteomes" id="UP000216411"/>
    </source>
</evidence>
<feature type="transmembrane region" description="Helical" evidence="1">
    <location>
        <begin position="103"/>
        <end position="122"/>
    </location>
</feature>
<gene>
    <name evidence="2" type="ORF">CG710_016895</name>
</gene>
<feature type="transmembrane region" description="Helical" evidence="1">
    <location>
        <begin position="33"/>
        <end position="55"/>
    </location>
</feature>
<evidence type="ECO:0000313" key="2">
    <source>
        <dbReference type="EMBL" id="RDY30011.1"/>
    </source>
</evidence>
<dbReference type="EMBL" id="NOKA02000052">
    <property type="protein sequence ID" value="RDY30011.1"/>
    <property type="molecule type" value="Genomic_DNA"/>
</dbReference>
<accession>A0A371JB66</accession>
<evidence type="ECO:0000256" key="1">
    <source>
        <dbReference type="SAM" id="Phobius"/>
    </source>
</evidence>
<proteinExistence type="predicted"/>
<organism evidence="2 3">
    <name type="scientific">Lachnotalea glycerini</name>
    <dbReference type="NCBI Taxonomy" id="1763509"/>
    <lineage>
        <taxon>Bacteria</taxon>
        <taxon>Bacillati</taxon>
        <taxon>Bacillota</taxon>
        <taxon>Clostridia</taxon>
        <taxon>Lachnospirales</taxon>
        <taxon>Lachnospiraceae</taxon>
        <taxon>Lachnotalea</taxon>
    </lineage>
</organism>
<keyword evidence="1" id="KW-1133">Transmembrane helix</keyword>
<keyword evidence="1" id="KW-0472">Membrane</keyword>
<dbReference type="AlphaFoldDB" id="A0A371JB66"/>